<gene>
    <name evidence="1" type="ORF">CEY11_09505</name>
</gene>
<organism evidence="1 2">
    <name type="scientific">Candidimonas nitroreducens</name>
    <dbReference type="NCBI Taxonomy" id="683354"/>
    <lineage>
        <taxon>Bacteria</taxon>
        <taxon>Pseudomonadati</taxon>
        <taxon>Pseudomonadota</taxon>
        <taxon>Betaproteobacteria</taxon>
        <taxon>Burkholderiales</taxon>
        <taxon>Alcaligenaceae</taxon>
        <taxon>Candidimonas</taxon>
    </lineage>
</organism>
<dbReference type="EMBL" id="NJIH01000004">
    <property type="protein sequence ID" value="OWT62031.1"/>
    <property type="molecule type" value="Genomic_DNA"/>
</dbReference>
<sequence length="86" mass="9907">MNTFELMARAWLESASKDRVWSAGYKSKVTRHLAHVSKEELGASYDRATFLAQSKMMVQQWTDFLDELEAGKMPKLAENVLWLKQA</sequence>
<protein>
    <recommendedName>
        <fullName evidence="3">Integrase</fullName>
    </recommendedName>
</protein>
<keyword evidence="2" id="KW-1185">Reference proteome</keyword>
<name>A0A225MRD4_9BURK</name>
<comment type="caution">
    <text evidence="1">The sequence shown here is derived from an EMBL/GenBank/DDBJ whole genome shotgun (WGS) entry which is preliminary data.</text>
</comment>
<dbReference type="RefSeq" id="WP_088603119.1">
    <property type="nucleotide sequence ID" value="NZ_NJIH01000004.1"/>
</dbReference>
<evidence type="ECO:0000313" key="1">
    <source>
        <dbReference type="EMBL" id="OWT62031.1"/>
    </source>
</evidence>
<dbReference type="AlphaFoldDB" id="A0A225MRD4"/>
<reference evidence="2" key="1">
    <citation type="submission" date="2017-06" db="EMBL/GenBank/DDBJ databases">
        <title>Herbaspirillum phytohormonus sp. nov., isolated from the root nodule of Robinia pseudoacacia in lead-zinc mine.</title>
        <authorList>
            <person name="Fan M."/>
            <person name="Lin Y."/>
        </authorList>
    </citation>
    <scope>NUCLEOTIDE SEQUENCE [LARGE SCALE GENOMIC DNA]</scope>
    <source>
        <strain evidence="2">SC-089</strain>
    </source>
</reference>
<accession>A0A225MRD4</accession>
<evidence type="ECO:0008006" key="3">
    <source>
        <dbReference type="Google" id="ProtNLM"/>
    </source>
</evidence>
<proteinExistence type="predicted"/>
<evidence type="ECO:0000313" key="2">
    <source>
        <dbReference type="Proteomes" id="UP000214603"/>
    </source>
</evidence>
<dbReference type="OrthoDB" id="9775880at2"/>
<dbReference type="Proteomes" id="UP000214603">
    <property type="component" value="Unassembled WGS sequence"/>
</dbReference>